<dbReference type="AlphaFoldDB" id="A0A7J6F938"/>
<comment type="caution">
    <text evidence="2">The sequence shown here is derived from an EMBL/GenBank/DDBJ whole genome shotgun (WGS) entry which is preliminary data.</text>
</comment>
<sequence>ISKAVTFYDLGSAAGLKRLDEYFLSRSYISGYRASKDDITVHAAISKAPSEDYMNWCGWPLVPVSLWRDLLPSQRRQWLPHHNASAAEDDDDDIDLFREETEQEKKASEERAASIDKKERSSVLLDVKP</sequence>
<evidence type="ECO:0000313" key="2">
    <source>
        <dbReference type="EMBL" id="KAF4366399.1"/>
    </source>
</evidence>
<dbReference type="PANTHER" id="PTHR11595">
    <property type="entry name" value="EF-HAND AND COILED-COIL DOMAIN-CONTAINING FAMILY MEMBER"/>
    <property type="match status" value="1"/>
</dbReference>
<dbReference type="Proteomes" id="UP000583929">
    <property type="component" value="Unassembled WGS sequence"/>
</dbReference>
<protein>
    <submittedName>
        <fullName evidence="2">Uncharacterized protein</fullName>
    </submittedName>
</protein>
<evidence type="ECO:0000313" key="3">
    <source>
        <dbReference type="Proteomes" id="UP000583929"/>
    </source>
</evidence>
<dbReference type="GO" id="GO:0005853">
    <property type="term" value="C:eukaryotic translation elongation factor 1 complex"/>
    <property type="evidence" value="ECO:0007669"/>
    <property type="project" value="InterPro"/>
</dbReference>
<proteinExistence type="predicted"/>
<feature type="non-terminal residue" evidence="2">
    <location>
        <position position="1"/>
    </location>
</feature>
<dbReference type="GO" id="GO:0003746">
    <property type="term" value="F:translation elongation factor activity"/>
    <property type="evidence" value="ECO:0007669"/>
    <property type="project" value="InterPro"/>
</dbReference>
<accession>A0A7J6F938</accession>
<feature type="compositionally biased region" description="Basic and acidic residues" evidence="1">
    <location>
        <begin position="95"/>
        <end position="129"/>
    </location>
</feature>
<dbReference type="GO" id="GO:0005829">
    <property type="term" value="C:cytosol"/>
    <property type="evidence" value="ECO:0007669"/>
    <property type="project" value="TreeGrafter"/>
</dbReference>
<feature type="region of interest" description="Disordered" evidence="1">
    <location>
        <begin position="81"/>
        <end position="129"/>
    </location>
</feature>
<dbReference type="PANTHER" id="PTHR11595:SF21">
    <property type="entry name" value="ELONGATION FACTOR 1-BETA"/>
    <property type="match status" value="1"/>
</dbReference>
<dbReference type="InterPro" id="IPR049720">
    <property type="entry name" value="EF1B_bsu/dsu"/>
</dbReference>
<keyword evidence="3" id="KW-1185">Reference proteome</keyword>
<dbReference type="GO" id="GO:0005085">
    <property type="term" value="F:guanyl-nucleotide exchange factor activity"/>
    <property type="evidence" value="ECO:0007669"/>
    <property type="project" value="TreeGrafter"/>
</dbReference>
<dbReference type="EMBL" id="JAATIQ010000259">
    <property type="protein sequence ID" value="KAF4366399.1"/>
    <property type="molecule type" value="Genomic_DNA"/>
</dbReference>
<reference evidence="2 3" key="1">
    <citation type="journal article" date="2020" name="bioRxiv">
        <title>Sequence and annotation of 42 cannabis genomes reveals extensive copy number variation in cannabinoid synthesis and pathogen resistance genes.</title>
        <authorList>
            <person name="Mckernan K.J."/>
            <person name="Helbert Y."/>
            <person name="Kane L.T."/>
            <person name="Ebling H."/>
            <person name="Zhang L."/>
            <person name="Liu B."/>
            <person name="Eaton Z."/>
            <person name="Mclaughlin S."/>
            <person name="Kingan S."/>
            <person name="Baybayan P."/>
            <person name="Concepcion G."/>
            <person name="Jordan M."/>
            <person name="Riva A."/>
            <person name="Barbazuk W."/>
            <person name="Harkins T."/>
        </authorList>
    </citation>
    <scope>NUCLEOTIDE SEQUENCE [LARGE SCALE GENOMIC DNA]</scope>
    <source>
        <strain evidence="3">cv. Jamaican Lion 4</strain>
        <tissue evidence="2">Leaf</tissue>
    </source>
</reference>
<organism evidence="2 3">
    <name type="scientific">Cannabis sativa</name>
    <name type="common">Hemp</name>
    <name type="synonym">Marijuana</name>
    <dbReference type="NCBI Taxonomy" id="3483"/>
    <lineage>
        <taxon>Eukaryota</taxon>
        <taxon>Viridiplantae</taxon>
        <taxon>Streptophyta</taxon>
        <taxon>Embryophyta</taxon>
        <taxon>Tracheophyta</taxon>
        <taxon>Spermatophyta</taxon>
        <taxon>Magnoliopsida</taxon>
        <taxon>eudicotyledons</taxon>
        <taxon>Gunneridae</taxon>
        <taxon>Pentapetalae</taxon>
        <taxon>rosids</taxon>
        <taxon>fabids</taxon>
        <taxon>Rosales</taxon>
        <taxon>Cannabaceae</taxon>
        <taxon>Cannabis</taxon>
    </lineage>
</organism>
<name>A0A7J6F938_CANSA</name>
<gene>
    <name evidence="2" type="ORF">G4B88_019544</name>
</gene>
<evidence type="ECO:0000256" key="1">
    <source>
        <dbReference type="SAM" id="MobiDB-lite"/>
    </source>
</evidence>